<gene>
    <name evidence="1" type="ORF">G7Y89_g4904</name>
</gene>
<dbReference type="AlphaFoldDB" id="A0A8H4W4I1"/>
<reference evidence="1 2" key="1">
    <citation type="submission" date="2020-03" db="EMBL/GenBank/DDBJ databases">
        <title>Draft Genome Sequence of Cudoniella acicularis.</title>
        <authorList>
            <person name="Buettner E."/>
            <person name="Kellner H."/>
        </authorList>
    </citation>
    <scope>NUCLEOTIDE SEQUENCE [LARGE SCALE GENOMIC DNA]</scope>
    <source>
        <strain evidence="1 2">DSM 108380</strain>
    </source>
</reference>
<comment type="caution">
    <text evidence="1">The sequence shown here is derived from an EMBL/GenBank/DDBJ whole genome shotgun (WGS) entry which is preliminary data.</text>
</comment>
<keyword evidence="2" id="KW-1185">Reference proteome</keyword>
<name>A0A8H4W4I1_9HELO</name>
<dbReference type="Proteomes" id="UP000566819">
    <property type="component" value="Unassembled WGS sequence"/>
</dbReference>
<accession>A0A8H4W4I1</accession>
<proteinExistence type="predicted"/>
<sequence length="126" mass="14582">MLTEAAEILNMFNGNFAEANNMSGEFPKDDPAAQELLVQWCYTGAPRAKKTKWRTYIYTNMTESSGMRNFMATSFDDVVTYSRPYNDLNASQYSFDAMHDFANQYPDLLRDYFLTMRFQEVLMGNA</sequence>
<evidence type="ECO:0000313" key="2">
    <source>
        <dbReference type="Proteomes" id="UP000566819"/>
    </source>
</evidence>
<organism evidence="1 2">
    <name type="scientific">Cudoniella acicularis</name>
    <dbReference type="NCBI Taxonomy" id="354080"/>
    <lineage>
        <taxon>Eukaryota</taxon>
        <taxon>Fungi</taxon>
        <taxon>Dikarya</taxon>
        <taxon>Ascomycota</taxon>
        <taxon>Pezizomycotina</taxon>
        <taxon>Leotiomycetes</taxon>
        <taxon>Helotiales</taxon>
        <taxon>Tricladiaceae</taxon>
        <taxon>Cudoniella</taxon>
    </lineage>
</organism>
<dbReference type="OrthoDB" id="194443at2759"/>
<dbReference type="EMBL" id="JAAMPI010000278">
    <property type="protein sequence ID" value="KAF4633221.1"/>
    <property type="molecule type" value="Genomic_DNA"/>
</dbReference>
<protein>
    <submittedName>
        <fullName evidence="1">Uncharacterized protein</fullName>
    </submittedName>
</protein>
<evidence type="ECO:0000313" key="1">
    <source>
        <dbReference type="EMBL" id="KAF4633221.1"/>
    </source>
</evidence>